<dbReference type="InParanoid" id="A0A423VWQ3"/>
<keyword evidence="3" id="KW-1185">Reference proteome</keyword>
<dbReference type="Gene3D" id="3.40.50.1820">
    <property type="entry name" value="alpha/beta hydrolase"/>
    <property type="match status" value="1"/>
</dbReference>
<dbReference type="EMBL" id="LKEB01000071">
    <property type="protein sequence ID" value="ROV95520.1"/>
    <property type="molecule type" value="Genomic_DNA"/>
</dbReference>
<evidence type="ECO:0000259" key="1">
    <source>
        <dbReference type="Pfam" id="PF12697"/>
    </source>
</evidence>
<comment type="caution">
    <text evidence="2">The sequence shown here is derived from an EMBL/GenBank/DDBJ whole genome shotgun (WGS) entry which is preliminary data.</text>
</comment>
<dbReference type="PANTHER" id="PTHR37017:SF10">
    <property type="entry name" value="AB HYDROLASE-1 DOMAIN-CONTAINING PROTEIN"/>
    <property type="match status" value="1"/>
</dbReference>
<dbReference type="SUPFAM" id="SSF53474">
    <property type="entry name" value="alpha/beta-Hydrolases"/>
    <property type="match status" value="1"/>
</dbReference>
<name>A0A423VWQ3_9PEZI</name>
<evidence type="ECO:0000313" key="2">
    <source>
        <dbReference type="EMBL" id="ROV95520.1"/>
    </source>
</evidence>
<feature type="domain" description="AB hydrolase-1" evidence="1">
    <location>
        <begin position="8"/>
        <end position="250"/>
    </location>
</feature>
<dbReference type="OrthoDB" id="1263307at2759"/>
<dbReference type="AlphaFoldDB" id="A0A423VWQ3"/>
<protein>
    <recommendedName>
        <fullName evidence="1">AB hydrolase-1 domain-containing protein</fullName>
    </recommendedName>
</protein>
<dbReference type="InterPro" id="IPR000073">
    <property type="entry name" value="AB_hydrolase_1"/>
</dbReference>
<evidence type="ECO:0000313" key="3">
    <source>
        <dbReference type="Proteomes" id="UP000285146"/>
    </source>
</evidence>
<dbReference type="STRING" id="1230097.A0A423VWQ3"/>
<dbReference type="Pfam" id="PF12697">
    <property type="entry name" value="Abhydrolase_6"/>
    <property type="match status" value="1"/>
</dbReference>
<proteinExistence type="predicted"/>
<organism evidence="2 3">
    <name type="scientific">Cytospora leucostoma</name>
    <dbReference type="NCBI Taxonomy" id="1230097"/>
    <lineage>
        <taxon>Eukaryota</taxon>
        <taxon>Fungi</taxon>
        <taxon>Dikarya</taxon>
        <taxon>Ascomycota</taxon>
        <taxon>Pezizomycotina</taxon>
        <taxon>Sordariomycetes</taxon>
        <taxon>Sordariomycetidae</taxon>
        <taxon>Diaporthales</taxon>
        <taxon>Cytosporaceae</taxon>
        <taxon>Cytospora</taxon>
    </lineage>
</organism>
<sequence length="258" mass="27716">MSTNKPTLVIIHGAFSTPESYNKLTTALESAGYEVHVPRLPTVNEARPANSSLKDDSTFIRRYVESLIRAGRTVVAIGHSYGGQVMSGALYGLGLEARSSQGLKGGVSDLIYLAGYALQEGESTFGKFSEFGNLEVLPLLMDTAEDHTSVLLKPTLFLGLEGSGLEETEIEAFLKTLARWNGAASVEPLEKAAWREIPVTYVHTLNDGSILFPEQQSMTAAIEKAGRNVQTFTLESGHSPNLTATQGVVDIVNKVISG</sequence>
<dbReference type="InterPro" id="IPR029058">
    <property type="entry name" value="AB_hydrolase_fold"/>
</dbReference>
<dbReference type="InterPro" id="IPR052897">
    <property type="entry name" value="Sec-Metab_Biosynth_Hydrolase"/>
</dbReference>
<gene>
    <name evidence="2" type="ORF">VPNG_08910</name>
</gene>
<accession>A0A423VWQ3</accession>
<reference evidence="2 3" key="1">
    <citation type="submission" date="2015-09" db="EMBL/GenBank/DDBJ databases">
        <title>Host preference determinants of Valsa canker pathogens revealed by comparative genomics.</title>
        <authorList>
            <person name="Yin Z."/>
            <person name="Huang L."/>
        </authorList>
    </citation>
    <scope>NUCLEOTIDE SEQUENCE [LARGE SCALE GENOMIC DNA]</scope>
    <source>
        <strain evidence="2 3">SXYLt</strain>
    </source>
</reference>
<dbReference type="PANTHER" id="PTHR37017">
    <property type="entry name" value="AB HYDROLASE-1 DOMAIN-CONTAINING PROTEIN-RELATED"/>
    <property type="match status" value="1"/>
</dbReference>
<dbReference type="Proteomes" id="UP000285146">
    <property type="component" value="Unassembled WGS sequence"/>
</dbReference>